<evidence type="ECO:0000256" key="1">
    <source>
        <dbReference type="ARBA" id="ARBA00023015"/>
    </source>
</evidence>
<keyword evidence="3" id="KW-0804">Transcription</keyword>
<dbReference type="PANTHER" id="PTHR44688">
    <property type="entry name" value="DNA-BINDING TRANSCRIPTIONAL ACTIVATOR DEVR_DOSR"/>
    <property type="match status" value="1"/>
</dbReference>
<dbReference type="InterPro" id="IPR016032">
    <property type="entry name" value="Sig_transdc_resp-reg_C-effctor"/>
</dbReference>
<name>A0AAD1M781_9MYCO</name>
<dbReference type="Pfam" id="PF01590">
    <property type="entry name" value="GAF"/>
    <property type="match status" value="1"/>
</dbReference>
<dbReference type="SUPFAM" id="SSF46894">
    <property type="entry name" value="C-terminal effector domain of the bipartite response regulators"/>
    <property type="match status" value="1"/>
</dbReference>
<dbReference type="InterPro" id="IPR036388">
    <property type="entry name" value="WH-like_DNA-bd_sf"/>
</dbReference>
<dbReference type="RefSeq" id="WP_083150276.1">
    <property type="nucleotide sequence ID" value="NZ_AP022560.1"/>
</dbReference>
<keyword evidence="1" id="KW-0805">Transcription regulation</keyword>
<dbReference type="PROSITE" id="PS00622">
    <property type="entry name" value="HTH_LUXR_1"/>
    <property type="match status" value="1"/>
</dbReference>
<keyword evidence="2" id="KW-0238">DNA-binding</keyword>
<dbReference type="PANTHER" id="PTHR44688:SF16">
    <property type="entry name" value="DNA-BINDING TRANSCRIPTIONAL ACTIVATOR DEVR_DOSR"/>
    <property type="match status" value="1"/>
</dbReference>
<evidence type="ECO:0000256" key="3">
    <source>
        <dbReference type="ARBA" id="ARBA00023163"/>
    </source>
</evidence>
<dbReference type="GO" id="GO:0003677">
    <property type="term" value="F:DNA binding"/>
    <property type="evidence" value="ECO:0007669"/>
    <property type="project" value="UniProtKB-KW"/>
</dbReference>
<dbReference type="InterPro" id="IPR000792">
    <property type="entry name" value="Tscrpt_reg_LuxR_C"/>
</dbReference>
<dbReference type="Proteomes" id="UP000466681">
    <property type="component" value="Chromosome"/>
</dbReference>
<gene>
    <name evidence="5" type="ORF">MMOR_45830</name>
</gene>
<dbReference type="Gene3D" id="1.10.10.10">
    <property type="entry name" value="Winged helix-like DNA-binding domain superfamily/Winged helix DNA-binding domain"/>
    <property type="match status" value="1"/>
</dbReference>
<evidence type="ECO:0000259" key="4">
    <source>
        <dbReference type="PROSITE" id="PS50043"/>
    </source>
</evidence>
<dbReference type="Pfam" id="PF00196">
    <property type="entry name" value="GerE"/>
    <property type="match status" value="1"/>
</dbReference>
<reference evidence="5 6" key="1">
    <citation type="journal article" date="2019" name="Emerg. Microbes Infect.">
        <title>Comprehensive subspecies identification of 175 nontuberculous mycobacteria species based on 7547 genomic profiles.</title>
        <authorList>
            <person name="Matsumoto Y."/>
            <person name="Kinjo T."/>
            <person name="Motooka D."/>
            <person name="Nabeya D."/>
            <person name="Jung N."/>
            <person name="Uechi K."/>
            <person name="Horii T."/>
            <person name="Iida T."/>
            <person name="Fujita J."/>
            <person name="Nakamura S."/>
        </authorList>
    </citation>
    <scope>NUCLEOTIDE SEQUENCE [LARGE SCALE GENOMIC DNA]</scope>
    <source>
        <strain evidence="5 6">JCM 6375</strain>
    </source>
</reference>
<proteinExistence type="predicted"/>
<dbReference type="GO" id="GO:0006355">
    <property type="term" value="P:regulation of DNA-templated transcription"/>
    <property type="evidence" value="ECO:0007669"/>
    <property type="project" value="InterPro"/>
</dbReference>
<dbReference type="AlphaFoldDB" id="A0AAD1M781"/>
<dbReference type="InterPro" id="IPR029016">
    <property type="entry name" value="GAF-like_dom_sf"/>
</dbReference>
<evidence type="ECO:0000313" key="5">
    <source>
        <dbReference type="EMBL" id="BBX03647.1"/>
    </source>
</evidence>
<feature type="domain" description="HTH luxR-type" evidence="4">
    <location>
        <begin position="325"/>
        <end position="390"/>
    </location>
</feature>
<dbReference type="InterPro" id="IPR003018">
    <property type="entry name" value="GAF"/>
</dbReference>
<sequence length="390" mass="43733">MSVSMINDTARSLTASRAGSDWWSRELDLVERLRALRVRIDEMVGGTVSLPEIQWDVPWRSAETISNLTHVCIDRLRMCSANDVVHAKQLCDVILDLQQLAMDWYLHDIAMRGQRLADCAVGLSRLRGLPSSTALLDSACEELVLRCGFHRAVLSKVESSAWTPLMMHNRGQGENPSWFHEWTKQSVPLIGEAPEAEMLSRRRPSLVYDTATAPVYRPLIVQAGQSRSYVVAPVVLGADVVGFLHTDHHPLTRRVDDADRDVMWAFADGFSHLYERAVLIERLKTQRDSVRELFFGAIDRIDDLCQSDLEAARHTDSIEAVGDVPGRVPVGLTEREMEVFRLMANGASNHEIAEQLVITQGTVKSHVKHILRKYGAVNRAQAIAWALNGR</sequence>
<organism evidence="5 6">
    <name type="scientific">Mycolicibacterium moriokaense</name>
    <dbReference type="NCBI Taxonomy" id="39691"/>
    <lineage>
        <taxon>Bacteria</taxon>
        <taxon>Bacillati</taxon>
        <taxon>Actinomycetota</taxon>
        <taxon>Actinomycetes</taxon>
        <taxon>Mycobacteriales</taxon>
        <taxon>Mycobacteriaceae</taxon>
        <taxon>Mycolicibacterium</taxon>
    </lineage>
</organism>
<dbReference type="SMART" id="SM00421">
    <property type="entry name" value="HTH_LUXR"/>
    <property type="match status" value="1"/>
</dbReference>
<dbReference type="KEGG" id="mmor:MMOR_45830"/>
<protein>
    <submittedName>
        <fullName evidence="5">LuxR family transcriptional regulator</fullName>
    </submittedName>
</protein>
<evidence type="ECO:0000313" key="6">
    <source>
        <dbReference type="Proteomes" id="UP000466681"/>
    </source>
</evidence>
<dbReference type="PRINTS" id="PR00038">
    <property type="entry name" value="HTHLUXR"/>
</dbReference>
<dbReference type="Gene3D" id="3.30.450.40">
    <property type="match status" value="1"/>
</dbReference>
<dbReference type="SUPFAM" id="SSF55781">
    <property type="entry name" value="GAF domain-like"/>
    <property type="match status" value="1"/>
</dbReference>
<dbReference type="EMBL" id="AP022560">
    <property type="protein sequence ID" value="BBX03647.1"/>
    <property type="molecule type" value="Genomic_DNA"/>
</dbReference>
<keyword evidence="6" id="KW-1185">Reference proteome</keyword>
<evidence type="ECO:0000256" key="2">
    <source>
        <dbReference type="ARBA" id="ARBA00023125"/>
    </source>
</evidence>
<dbReference type="CDD" id="cd06170">
    <property type="entry name" value="LuxR_C_like"/>
    <property type="match status" value="1"/>
</dbReference>
<accession>A0AAD1M781</accession>
<dbReference type="PROSITE" id="PS50043">
    <property type="entry name" value="HTH_LUXR_2"/>
    <property type="match status" value="1"/>
</dbReference>